<evidence type="ECO:0000313" key="3">
    <source>
        <dbReference type="Proteomes" id="UP000278807"/>
    </source>
</evidence>
<keyword evidence="3" id="KW-1185">Reference proteome</keyword>
<reference evidence="2 3" key="2">
    <citation type="submission" date="2018-11" db="EMBL/GenBank/DDBJ databases">
        <authorList>
            <consortium name="Pathogen Informatics"/>
        </authorList>
    </citation>
    <scope>NUCLEOTIDE SEQUENCE [LARGE SCALE GENOMIC DNA]</scope>
</reference>
<dbReference type="OrthoDB" id="197735at2759"/>
<evidence type="ECO:0000313" key="4">
    <source>
        <dbReference type="WBParaSite" id="HNAJ_0000621501-mRNA-1"/>
    </source>
</evidence>
<proteinExistence type="predicted"/>
<gene>
    <name evidence="2" type="ORF">HNAJ_LOCUS6211</name>
</gene>
<dbReference type="WBParaSite" id="HNAJ_0000621501-mRNA-1">
    <property type="protein sequence ID" value="HNAJ_0000621501-mRNA-1"/>
    <property type="gene ID" value="HNAJ_0000621501"/>
</dbReference>
<sequence>MFLSKFWKSPESSLNRGSYIDQFEQHLAEQRRRIERQQAEELEQALQDCENRLREEYDAKLEKNYQLIEELIAEKKDLAAQYDKLVLDMRQISEKAQAKQKQMEEK</sequence>
<evidence type="ECO:0000256" key="1">
    <source>
        <dbReference type="SAM" id="Coils"/>
    </source>
</evidence>
<protein>
    <submittedName>
        <fullName evidence="4">TACC_C domain-containing protein</fullName>
    </submittedName>
</protein>
<dbReference type="EMBL" id="UZAE01006341">
    <property type="protein sequence ID" value="VDO02071.1"/>
    <property type="molecule type" value="Genomic_DNA"/>
</dbReference>
<dbReference type="AlphaFoldDB" id="A0A0R3TGM4"/>
<feature type="coiled-coil region" evidence="1">
    <location>
        <begin position="20"/>
        <end position="95"/>
    </location>
</feature>
<organism evidence="4">
    <name type="scientific">Rodentolepis nana</name>
    <name type="common">Dwarf tapeworm</name>
    <name type="synonym">Hymenolepis nana</name>
    <dbReference type="NCBI Taxonomy" id="102285"/>
    <lineage>
        <taxon>Eukaryota</taxon>
        <taxon>Metazoa</taxon>
        <taxon>Spiralia</taxon>
        <taxon>Lophotrochozoa</taxon>
        <taxon>Platyhelminthes</taxon>
        <taxon>Cestoda</taxon>
        <taxon>Eucestoda</taxon>
        <taxon>Cyclophyllidea</taxon>
        <taxon>Hymenolepididae</taxon>
        <taxon>Rodentolepis</taxon>
    </lineage>
</organism>
<accession>A0A0R3TGM4</accession>
<dbReference type="STRING" id="102285.A0A0R3TGM4"/>
<name>A0A0R3TGM4_RODNA</name>
<reference evidence="4" key="1">
    <citation type="submission" date="2017-02" db="UniProtKB">
        <authorList>
            <consortium name="WormBaseParasite"/>
        </authorList>
    </citation>
    <scope>IDENTIFICATION</scope>
</reference>
<dbReference type="Proteomes" id="UP000278807">
    <property type="component" value="Unassembled WGS sequence"/>
</dbReference>
<keyword evidence="1" id="KW-0175">Coiled coil</keyword>
<evidence type="ECO:0000313" key="2">
    <source>
        <dbReference type="EMBL" id="VDO02071.1"/>
    </source>
</evidence>